<evidence type="ECO:0000256" key="1">
    <source>
        <dbReference type="SAM" id="SignalP"/>
    </source>
</evidence>
<dbReference type="PROSITE" id="PS51257">
    <property type="entry name" value="PROKAR_LIPOPROTEIN"/>
    <property type="match status" value="1"/>
</dbReference>
<reference evidence="3 4" key="2">
    <citation type="submission" date="2020-03" db="EMBL/GenBank/DDBJ databases">
        <authorList>
            <person name="Ichikawa N."/>
            <person name="Kimura A."/>
            <person name="Kitahashi Y."/>
            <person name="Uohara A."/>
        </authorList>
    </citation>
    <scope>NUCLEOTIDE SEQUENCE [LARGE SCALE GENOMIC DNA]</scope>
    <source>
        <strain evidence="3 4">NBRC 108639</strain>
    </source>
</reference>
<dbReference type="AlphaFoldDB" id="A0A6V8KDY5"/>
<dbReference type="InterPro" id="IPR052193">
    <property type="entry name" value="Peptidase_C59"/>
</dbReference>
<dbReference type="InterPro" id="IPR006311">
    <property type="entry name" value="TAT_signal"/>
</dbReference>
<dbReference type="Pfam" id="PF03417">
    <property type="entry name" value="AAT"/>
    <property type="match status" value="1"/>
</dbReference>
<dbReference type="PANTHER" id="PTHR35527">
    <property type="entry name" value="CHOLOYLGLYCINE HYDROLASE"/>
    <property type="match status" value="1"/>
</dbReference>
<evidence type="ECO:0000313" key="4">
    <source>
        <dbReference type="Proteomes" id="UP000482800"/>
    </source>
</evidence>
<dbReference type="SUPFAM" id="SSF56235">
    <property type="entry name" value="N-terminal nucleophile aminohydrolases (Ntn hydrolases)"/>
    <property type="match status" value="1"/>
</dbReference>
<evidence type="ECO:0000313" key="3">
    <source>
        <dbReference type="EMBL" id="GFJ80641.1"/>
    </source>
</evidence>
<name>A0A6V8KDY5_9ACTN</name>
<organism evidence="3 4">
    <name type="scientific">Phytohabitans houttuyneae</name>
    <dbReference type="NCBI Taxonomy" id="1076126"/>
    <lineage>
        <taxon>Bacteria</taxon>
        <taxon>Bacillati</taxon>
        <taxon>Actinomycetota</taxon>
        <taxon>Actinomycetes</taxon>
        <taxon>Micromonosporales</taxon>
        <taxon>Micromonosporaceae</taxon>
    </lineage>
</organism>
<dbReference type="EMBL" id="BLPF01000001">
    <property type="protein sequence ID" value="GFJ80641.1"/>
    <property type="molecule type" value="Genomic_DNA"/>
</dbReference>
<accession>A0A6V8KDY5</accession>
<comment type="caution">
    <text evidence="3">The sequence shown here is derived from an EMBL/GenBank/DDBJ whole genome shotgun (WGS) entry which is preliminary data.</text>
</comment>
<feature type="domain" description="Peptidase C45 hydrolase" evidence="2">
    <location>
        <begin position="172"/>
        <end position="262"/>
    </location>
</feature>
<feature type="signal peptide" evidence="1">
    <location>
        <begin position="1"/>
        <end position="21"/>
    </location>
</feature>
<proteinExistence type="predicted"/>
<dbReference type="Proteomes" id="UP000482800">
    <property type="component" value="Unassembled WGS sequence"/>
</dbReference>
<dbReference type="InterPro" id="IPR005079">
    <property type="entry name" value="Peptidase_C45_hydrolase"/>
</dbReference>
<sequence length="347" mass="36826">MAARRSTLLGRALTAGLLALAGCHGGAPAPRSEALTFHTLTYSPGAEAADRALASLKRVDDHPLYEMMYDGPAPTLAPPGAKSKVIALPADRDAFACTVFLAAGDAARPVLGRNFDWDHNPALVLVSRPPDAYDSISLVDLSYLGFDHPRLAKLDDAAAKRDLLLASTLPFDGVNEHGLAVGMAQVDGQAEVRPGAREVGSLAVIRLALDTARTVDEAVRVFETYTINWSGGPSMHYLVADAEGDSAVIEFATGTMTVTRGDGKWQLMTNFNLSTSDAAGRAADWRYAAGSAELTATAGRLDPGEAMTLLRTLRQGHTQWSVVYDLKAGTAAVATGQRYDRIHHTTL</sequence>
<reference evidence="3 4" key="1">
    <citation type="submission" date="2020-03" db="EMBL/GenBank/DDBJ databases">
        <title>Whole genome shotgun sequence of Phytohabitans houttuyneae NBRC 108639.</title>
        <authorList>
            <person name="Komaki H."/>
            <person name="Tamura T."/>
        </authorList>
    </citation>
    <scope>NUCLEOTIDE SEQUENCE [LARGE SCALE GENOMIC DNA]</scope>
    <source>
        <strain evidence="3 4">NBRC 108639</strain>
    </source>
</reference>
<dbReference type="Gene3D" id="3.60.60.10">
    <property type="entry name" value="Penicillin V Acylase, Chain A"/>
    <property type="match status" value="1"/>
</dbReference>
<dbReference type="RefSeq" id="WP_173057942.1">
    <property type="nucleotide sequence ID" value="NZ_BAABGO010000008.1"/>
</dbReference>
<keyword evidence="1" id="KW-0732">Signal</keyword>
<gene>
    <name evidence="3" type="ORF">Phou_048210</name>
</gene>
<dbReference type="InterPro" id="IPR029055">
    <property type="entry name" value="Ntn_hydrolases_N"/>
</dbReference>
<dbReference type="PROSITE" id="PS51318">
    <property type="entry name" value="TAT"/>
    <property type="match status" value="1"/>
</dbReference>
<dbReference type="PANTHER" id="PTHR35527:SF2">
    <property type="entry name" value="HYDROLASE"/>
    <property type="match status" value="1"/>
</dbReference>
<keyword evidence="4" id="KW-1185">Reference proteome</keyword>
<evidence type="ECO:0000259" key="2">
    <source>
        <dbReference type="Pfam" id="PF03417"/>
    </source>
</evidence>
<protein>
    <recommendedName>
        <fullName evidence="2">Peptidase C45 hydrolase domain-containing protein</fullName>
    </recommendedName>
</protein>
<feature type="chain" id="PRO_5038905671" description="Peptidase C45 hydrolase domain-containing protein" evidence="1">
    <location>
        <begin position="22"/>
        <end position="347"/>
    </location>
</feature>